<name>A0A439DB15_9PEZI</name>
<keyword evidence="2" id="KW-1185">Reference proteome</keyword>
<dbReference type="AlphaFoldDB" id="A0A439DB15"/>
<organism evidence="1 2">
    <name type="scientific">Xylaria grammica</name>
    <dbReference type="NCBI Taxonomy" id="363999"/>
    <lineage>
        <taxon>Eukaryota</taxon>
        <taxon>Fungi</taxon>
        <taxon>Dikarya</taxon>
        <taxon>Ascomycota</taxon>
        <taxon>Pezizomycotina</taxon>
        <taxon>Sordariomycetes</taxon>
        <taxon>Xylariomycetidae</taxon>
        <taxon>Xylariales</taxon>
        <taxon>Xylariaceae</taxon>
        <taxon>Xylaria</taxon>
    </lineage>
</organism>
<sequence>MSTTVLTQSDWRDSVASSISSPAARQGVVTHSSQVALRLVSCYDSVTFDFSDWAPEHLNESTTSFFWGLHNGSLKISCYNLSDGNSADDVHATSLTADGKDSESGKTIIYIHDWCVHQAQVEHGYVPGQRFFRFEKGRYASSLPFPGLKVMQTAIKDFLSSVRGSD</sequence>
<dbReference type="Proteomes" id="UP000286045">
    <property type="component" value="Unassembled WGS sequence"/>
</dbReference>
<reference evidence="1 2" key="1">
    <citation type="submission" date="2018-12" db="EMBL/GenBank/DDBJ databases">
        <title>Draft genome sequence of Xylaria grammica IHI A82.</title>
        <authorList>
            <person name="Buettner E."/>
            <person name="Kellner H."/>
        </authorList>
    </citation>
    <scope>NUCLEOTIDE SEQUENCE [LARGE SCALE GENOMIC DNA]</scope>
    <source>
        <strain evidence="1 2">IHI A82</strain>
    </source>
</reference>
<evidence type="ECO:0000313" key="1">
    <source>
        <dbReference type="EMBL" id="RWA11593.1"/>
    </source>
</evidence>
<dbReference type="EMBL" id="RYZI01000075">
    <property type="protein sequence ID" value="RWA11593.1"/>
    <property type="molecule type" value="Genomic_DNA"/>
</dbReference>
<proteinExistence type="predicted"/>
<comment type="caution">
    <text evidence="1">The sequence shown here is derived from an EMBL/GenBank/DDBJ whole genome shotgun (WGS) entry which is preliminary data.</text>
</comment>
<accession>A0A439DB15</accession>
<protein>
    <submittedName>
        <fullName evidence="1">Uncharacterized protein</fullName>
    </submittedName>
</protein>
<evidence type="ECO:0000313" key="2">
    <source>
        <dbReference type="Proteomes" id="UP000286045"/>
    </source>
</evidence>
<gene>
    <name evidence="1" type="ORF">EKO27_g3498</name>
</gene>